<dbReference type="EMBL" id="FP475956">
    <property type="protein sequence ID" value="CAZ87366.1"/>
    <property type="molecule type" value="Genomic_DNA"/>
</dbReference>
<evidence type="ECO:0000256" key="7">
    <source>
        <dbReference type="ARBA" id="ARBA00022840"/>
    </source>
</evidence>
<feature type="binding site" evidence="8">
    <location>
        <position position="57"/>
    </location>
    <ligand>
        <name>substrate</name>
    </ligand>
</feature>
<dbReference type="InterPro" id="IPR041739">
    <property type="entry name" value="G5K_ProB"/>
</dbReference>
<name>D6CRX5_THIA3</name>
<dbReference type="Gene3D" id="3.40.1160.10">
    <property type="entry name" value="Acetylglutamate kinase-like"/>
    <property type="match status" value="2"/>
</dbReference>
<keyword evidence="7 8" id="KW-0067">ATP-binding</keyword>
<dbReference type="PIRSF" id="PIRSF000729">
    <property type="entry name" value="GK"/>
    <property type="match status" value="1"/>
</dbReference>
<evidence type="ECO:0000313" key="10">
    <source>
        <dbReference type="EMBL" id="CAZ87366.1"/>
    </source>
</evidence>
<dbReference type="Proteomes" id="UP000664800">
    <property type="component" value="Unassembled WGS sequence"/>
</dbReference>
<dbReference type="InterPro" id="IPR015947">
    <property type="entry name" value="PUA-like_sf"/>
</dbReference>
<dbReference type="InterPro" id="IPR036393">
    <property type="entry name" value="AceGlu_kinase-like_sf"/>
</dbReference>
<dbReference type="PANTHER" id="PTHR43654">
    <property type="entry name" value="GLUTAMATE 5-KINASE"/>
    <property type="match status" value="1"/>
</dbReference>
<comment type="pathway">
    <text evidence="8">Amino-acid biosynthesis; L-proline biosynthesis; L-glutamate 5-semialdehyde from L-glutamate: step 1/2.</text>
</comment>
<organism evidence="10 12">
    <name type="scientific">Thiomonas arsenitoxydans (strain DSM 22701 / CIP 110005 / 3As)</name>
    <dbReference type="NCBI Taxonomy" id="426114"/>
    <lineage>
        <taxon>Bacteria</taxon>
        <taxon>Pseudomonadati</taxon>
        <taxon>Pseudomonadota</taxon>
        <taxon>Betaproteobacteria</taxon>
        <taxon>Burkholderiales</taxon>
        <taxon>Thiomonas</taxon>
    </lineage>
</organism>
<dbReference type="UniPathway" id="UPA00098">
    <property type="reaction ID" value="UER00359"/>
</dbReference>
<dbReference type="GO" id="GO:0055129">
    <property type="term" value="P:L-proline biosynthetic process"/>
    <property type="evidence" value="ECO:0007669"/>
    <property type="project" value="UniProtKB-UniRule"/>
</dbReference>
<reference evidence="11" key="3">
    <citation type="submission" date="2021-02" db="EMBL/GenBank/DDBJ databases">
        <title>Thiocyanate and organic carbon inputs drive convergent selection for specific autotrophic Afipia and Thiobacillus strains within complex microbiomes.</title>
        <authorList>
            <person name="Huddy R.J."/>
            <person name="Sachdeva R."/>
            <person name="Kadzinga F."/>
            <person name="Kantor R.S."/>
            <person name="Harrison S.T.L."/>
            <person name="Banfield J.F."/>
        </authorList>
    </citation>
    <scope>NUCLEOTIDE SEQUENCE</scope>
    <source>
        <strain evidence="11">SCN18_13_7_16_R3_B_64_19</strain>
    </source>
</reference>
<dbReference type="PROSITE" id="PS50890">
    <property type="entry name" value="PUA"/>
    <property type="match status" value="1"/>
</dbReference>
<dbReference type="InterPro" id="IPR036974">
    <property type="entry name" value="PUA_sf"/>
</dbReference>
<dbReference type="GO" id="GO:0005524">
    <property type="term" value="F:ATP binding"/>
    <property type="evidence" value="ECO:0007669"/>
    <property type="project" value="UniProtKB-KW"/>
</dbReference>
<feature type="binding site" evidence="8">
    <location>
        <begin position="218"/>
        <end position="224"/>
    </location>
    <ligand>
        <name>ATP</name>
        <dbReference type="ChEBI" id="CHEBI:30616"/>
    </ligand>
</feature>
<comment type="similarity">
    <text evidence="8">Belongs to the glutamate 5-kinase family.</text>
</comment>
<dbReference type="NCBIfam" id="TIGR01027">
    <property type="entry name" value="proB"/>
    <property type="match status" value="1"/>
</dbReference>
<keyword evidence="1 8" id="KW-0963">Cytoplasm</keyword>
<comment type="catalytic activity">
    <reaction evidence="8">
        <text>L-glutamate + ATP = L-glutamyl 5-phosphate + ADP</text>
        <dbReference type="Rhea" id="RHEA:14877"/>
        <dbReference type="ChEBI" id="CHEBI:29985"/>
        <dbReference type="ChEBI" id="CHEBI:30616"/>
        <dbReference type="ChEBI" id="CHEBI:58274"/>
        <dbReference type="ChEBI" id="CHEBI:456216"/>
        <dbReference type="EC" id="2.7.2.11"/>
    </reaction>
</comment>
<keyword evidence="2 8" id="KW-0028">Amino-acid biosynthesis</keyword>
<dbReference type="KEGG" id="thi:THI_0636"/>
<dbReference type="EC" id="2.7.2.11" evidence="8"/>
<gene>
    <name evidence="8 10" type="primary">proB</name>
    <name evidence="10" type="ordered locus">THI_0636</name>
    <name evidence="11" type="ORF">J0I24_13455</name>
</gene>
<dbReference type="GO" id="GO:0003723">
    <property type="term" value="F:RNA binding"/>
    <property type="evidence" value="ECO:0007669"/>
    <property type="project" value="InterPro"/>
</dbReference>
<dbReference type="SUPFAM" id="SSF88697">
    <property type="entry name" value="PUA domain-like"/>
    <property type="match status" value="1"/>
</dbReference>
<feature type="binding site" evidence="8">
    <location>
        <begin position="176"/>
        <end position="177"/>
    </location>
    <ligand>
        <name>ATP</name>
        <dbReference type="ChEBI" id="CHEBI:30616"/>
    </ligand>
</feature>
<proteinExistence type="inferred from homology"/>
<evidence type="ECO:0000313" key="12">
    <source>
        <dbReference type="Proteomes" id="UP000002372"/>
    </source>
</evidence>
<dbReference type="PROSITE" id="PS00902">
    <property type="entry name" value="GLUTAMATE_5_KINASE"/>
    <property type="match status" value="1"/>
</dbReference>
<evidence type="ECO:0000256" key="6">
    <source>
        <dbReference type="ARBA" id="ARBA00022777"/>
    </source>
</evidence>
<feature type="domain" description="PUA" evidence="9">
    <location>
        <begin position="284"/>
        <end position="367"/>
    </location>
</feature>
<dbReference type="AlphaFoldDB" id="D6CRX5"/>
<dbReference type="InterPro" id="IPR001057">
    <property type="entry name" value="Glu/AcGlu_kinase"/>
</dbReference>
<dbReference type="Pfam" id="PF01472">
    <property type="entry name" value="PUA"/>
    <property type="match status" value="1"/>
</dbReference>
<protein>
    <recommendedName>
        <fullName evidence="8">Glutamate 5-kinase</fullName>
        <ecNumber evidence="8">2.7.2.11</ecNumber>
    </recommendedName>
    <alternativeName>
        <fullName evidence="8">Gamma-glutamyl kinase</fullName>
        <shortName evidence="8">GK</shortName>
    </alternativeName>
</protein>
<dbReference type="InterPro" id="IPR005715">
    <property type="entry name" value="Glu_5kinase/COase_Synthase"/>
</dbReference>
<dbReference type="Gene3D" id="2.30.130.10">
    <property type="entry name" value="PUA domain"/>
    <property type="match status" value="1"/>
</dbReference>
<dbReference type="EMBL" id="JAFKMR010000027">
    <property type="protein sequence ID" value="MBN8745292.1"/>
    <property type="molecule type" value="Genomic_DNA"/>
</dbReference>
<keyword evidence="3 8" id="KW-0641">Proline biosynthesis</keyword>
<reference evidence="12" key="1">
    <citation type="journal article" date="2010" name="PLoS Genet.">
        <title>Structure, function, and evolution of the Thiomonas spp. genome.</title>
        <authorList>
            <person name="Arsene-Ploetze F."/>
            <person name="Koechler S."/>
            <person name="Marchal M."/>
            <person name="Coppee J.Y."/>
            <person name="Chandler M."/>
            <person name="Bonnefoy V."/>
            <person name="Brochier-Armanet C."/>
            <person name="Barakat M."/>
            <person name="Barbe V."/>
            <person name="Battaglia-Brunet F."/>
            <person name="Bruneel O."/>
            <person name="Bryan C.G."/>
            <person name="Cleiss-Arnold J."/>
            <person name="Cruveiller S."/>
            <person name="Erhardt M."/>
            <person name="Heinrich-Salmeron A."/>
            <person name="Hommais F."/>
            <person name="Joulian C."/>
            <person name="Krin E."/>
            <person name="Lieutaud A."/>
            <person name="Lievremont D."/>
            <person name="Michel C."/>
            <person name="Muller D."/>
            <person name="Ortet P."/>
            <person name="Proux C."/>
            <person name="Siguier P."/>
            <person name="Roche D."/>
            <person name="Rouy Z."/>
            <person name="Salvignol G."/>
            <person name="Slyemi D."/>
            <person name="Talla E."/>
            <person name="Weiss S."/>
            <person name="Weissenbach J."/>
            <person name="Medigue C."/>
            <person name="Bertin P.N."/>
        </authorList>
    </citation>
    <scope>NUCLEOTIDE SEQUENCE [LARGE SCALE GENOMIC DNA]</scope>
    <source>
        <strain evidence="12">DSM 22701 / CIP 110005 / 3As</strain>
    </source>
</reference>
<dbReference type="Proteomes" id="UP000002372">
    <property type="component" value="Chromosome"/>
</dbReference>
<dbReference type="HAMAP" id="MF_00456">
    <property type="entry name" value="ProB"/>
    <property type="match status" value="1"/>
</dbReference>
<comment type="function">
    <text evidence="8">Catalyzes the transfer of a phosphate group to glutamate to form L-glutamate 5-phosphate.</text>
</comment>
<accession>D6CRX5</accession>
<dbReference type="SUPFAM" id="SSF53633">
    <property type="entry name" value="Carbamate kinase-like"/>
    <property type="match status" value="1"/>
</dbReference>
<dbReference type="PANTHER" id="PTHR43654:SF1">
    <property type="entry name" value="ISOPENTENYL PHOSPHATE KINASE"/>
    <property type="match status" value="1"/>
</dbReference>
<evidence type="ECO:0000256" key="4">
    <source>
        <dbReference type="ARBA" id="ARBA00022679"/>
    </source>
</evidence>
<sequence length="375" mass="39813">MQPSSSVVQSARRVIIKAGSSLVTNEGRGVDLDAVSRWAGQIAGLRSAGKDVILVSSGAIAEGMRRLGWSQRPREMHQLQAAAAVGQMGLAQAYETAFRERGMVAAQVLLTHADLADRQRYLNARTTLLTLLEQGVVPVINENDTVVTDEIKFGDNDTLGALVTNLVEGDVLIILTDQSGLYSADPRKHADATLIAQADAEDATLQAMAGGAGTGIGTGGMATKVTAARRAARSGAHTVIASGREPDVLLRLARGEIVGTQLLAGHAKLAARKQWMADHLQLRGWVRVDEGAARRLRAQGASLLPVGVVEVQGDFDRGDVIAVRDASGAEVARGLSNYAASQARRIMRHPSADIEAILGFSEEPELIHRDNMVFL</sequence>
<dbReference type="Pfam" id="PF00696">
    <property type="entry name" value="AA_kinase"/>
    <property type="match status" value="1"/>
</dbReference>
<evidence type="ECO:0000259" key="9">
    <source>
        <dbReference type="SMART" id="SM00359"/>
    </source>
</evidence>
<dbReference type="GO" id="GO:0005829">
    <property type="term" value="C:cytosol"/>
    <property type="evidence" value="ECO:0007669"/>
    <property type="project" value="TreeGrafter"/>
</dbReference>
<feature type="binding site" evidence="8">
    <location>
        <position position="156"/>
    </location>
    <ligand>
        <name>substrate</name>
    </ligand>
</feature>
<evidence type="ECO:0000256" key="8">
    <source>
        <dbReference type="HAMAP-Rule" id="MF_00456"/>
    </source>
</evidence>
<dbReference type="CDD" id="cd04242">
    <property type="entry name" value="AAK_G5K_ProB"/>
    <property type="match status" value="1"/>
</dbReference>
<dbReference type="OrthoDB" id="9804434at2"/>
<dbReference type="CDD" id="cd21157">
    <property type="entry name" value="PUA_G5K"/>
    <property type="match status" value="1"/>
</dbReference>
<dbReference type="SMART" id="SM00359">
    <property type="entry name" value="PUA"/>
    <property type="match status" value="1"/>
</dbReference>
<dbReference type="InterPro" id="IPR001048">
    <property type="entry name" value="Asp/Glu/Uridylate_kinase"/>
</dbReference>
<keyword evidence="4 8" id="KW-0808">Transferase</keyword>
<dbReference type="RefSeq" id="WP_013104733.1">
    <property type="nucleotide sequence ID" value="NC_014145.1"/>
</dbReference>
<dbReference type="FunFam" id="2.30.130.10:FF:000007">
    <property type="entry name" value="Glutamate 5-kinase"/>
    <property type="match status" value="1"/>
</dbReference>
<evidence type="ECO:0000256" key="3">
    <source>
        <dbReference type="ARBA" id="ARBA00022650"/>
    </source>
</evidence>
<evidence type="ECO:0000313" key="11">
    <source>
        <dbReference type="EMBL" id="MBN8745292.1"/>
    </source>
</evidence>
<feature type="binding site" evidence="8">
    <location>
        <position position="17"/>
    </location>
    <ligand>
        <name>ATP</name>
        <dbReference type="ChEBI" id="CHEBI:30616"/>
    </ligand>
</feature>
<dbReference type="InterPro" id="IPR011529">
    <property type="entry name" value="Glu_5kinase"/>
</dbReference>
<feature type="binding site" evidence="8">
    <location>
        <position position="144"/>
    </location>
    <ligand>
        <name>substrate</name>
    </ligand>
</feature>
<comment type="subcellular location">
    <subcellularLocation>
        <location evidence="8">Cytoplasm</location>
    </subcellularLocation>
</comment>
<dbReference type="eggNOG" id="COG0263">
    <property type="taxonomic scope" value="Bacteria"/>
</dbReference>
<evidence type="ECO:0000256" key="5">
    <source>
        <dbReference type="ARBA" id="ARBA00022741"/>
    </source>
</evidence>
<dbReference type="FunFam" id="3.40.1160.10:FF:000018">
    <property type="entry name" value="Glutamate 5-kinase"/>
    <property type="match status" value="1"/>
</dbReference>
<evidence type="ECO:0000256" key="1">
    <source>
        <dbReference type="ARBA" id="ARBA00022490"/>
    </source>
</evidence>
<dbReference type="PRINTS" id="PR00474">
    <property type="entry name" value="GLU5KINASE"/>
</dbReference>
<keyword evidence="5 8" id="KW-0547">Nucleotide-binding</keyword>
<dbReference type="InterPro" id="IPR019797">
    <property type="entry name" value="Glutamate_5-kinase_CS"/>
</dbReference>
<dbReference type="HOGENOM" id="CLU_025400_2_0_4"/>
<keyword evidence="6 8" id="KW-0418">Kinase</keyword>
<dbReference type="InterPro" id="IPR002478">
    <property type="entry name" value="PUA"/>
</dbReference>
<dbReference type="GO" id="GO:0004349">
    <property type="term" value="F:glutamate 5-kinase activity"/>
    <property type="evidence" value="ECO:0007669"/>
    <property type="project" value="UniProtKB-UniRule"/>
</dbReference>
<reference evidence="10" key="2">
    <citation type="submission" date="2010-07" db="EMBL/GenBank/DDBJ databases">
        <authorList>
            <person name="Genoscope - CEA"/>
        </authorList>
    </citation>
    <scope>NUCLEOTIDE SEQUENCE</scope>
    <source>
        <strain evidence="10">3As</strain>
    </source>
</reference>
<evidence type="ECO:0000256" key="2">
    <source>
        <dbReference type="ARBA" id="ARBA00022605"/>
    </source>
</evidence>